<keyword evidence="8" id="KW-1185">Reference proteome</keyword>
<evidence type="ECO:0000313" key="7">
    <source>
        <dbReference type="EnsemblMetazoa" id="XP_016767956"/>
    </source>
</evidence>
<evidence type="ECO:0000256" key="3">
    <source>
        <dbReference type="ARBA" id="ARBA00023069"/>
    </source>
</evidence>
<accession>A0A7M7IF83</accession>
<protein>
    <submittedName>
        <fullName evidence="9 10">Radial spoke head protein 6 homolog A isoform X2</fullName>
    </submittedName>
</protein>
<dbReference type="PANTHER" id="PTHR13159">
    <property type="entry name" value="RADIAL SPOKEHEAD-RELATED"/>
    <property type="match status" value="1"/>
</dbReference>
<evidence type="ECO:0000313" key="9">
    <source>
        <dbReference type="RefSeq" id="XP_016767955.1"/>
    </source>
</evidence>
<organism evidence="7">
    <name type="scientific">Apis mellifera</name>
    <name type="common">Honeybee</name>
    <dbReference type="NCBI Taxonomy" id="7460"/>
    <lineage>
        <taxon>Eukaryota</taxon>
        <taxon>Metazoa</taxon>
        <taxon>Ecdysozoa</taxon>
        <taxon>Arthropoda</taxon>
        <taxon>Hexapoda</taxon>
        <taxon>Insecta</taxon>
        <taxon>Pterygota</taxon>
        <taxon>Neoptera</taxon>
        <taxon>Endopterygota</taxon>
        <taxon>Hymenoptera</taxon>
        <taxon>Apocrita</taxon>
        <taxon>Aculeata</taxon>
        <taxon>Apoidea</taxon>
        <taxon>Anthophila</taxon>
        <taxon>Apidae</taxon>
        <taxon>Apis</taxon>
    </lineage>
</organism>
<reference evidence="9 10" key="2">
    <citation type="submission" date="2025-04" db="UniProtKB">
        <authorList>
            <consortium name="RefSeq"/>
        </authorList>
    </citation>
    <scope>IDENTIFICATION</scope>
    <source>
        <strain evidence="9 10">DH4</strain>
        <tissue evidence="9 10">Whole body</tissue>
    </source>
</reference>
<feature type="region of interest" description="Disordered" evidence="6">
    <location>
        <begin position="339"/>
        <end position="363"/>
    </location>
</feature>
<feature type="compositionally biased region" description="Acidic residues" evidence="6">
    <location>
        <begin position="339"/>
        <end position="355"/>
    </location>
</feature>
<feature type="compositionally biased region" description="Acidic residues" evidence="6">
    <location>
        <begin position="475"/>
        <end position="493"/>
    </location>
</feature>
<gene>
    <name evidence="7" type="primary">551802</name>
    <name evidence="9 10" type="synonym">LOC551802</name>
</gene>
<feature type="region of interest" description="Disordered" evidence="6">
    <location>
        <begin position="466"/>
        <end position="493"/>
    </location>
</feature>
<dbReference type="Proteomes" id="UP000005203">
    <property type="component" value="Linkage group LG5"/>
</dbReference>
<accession>A0A8B7KKV1</accession>
<dbReference type="Pfam" id="PF04712">
    <property type="entry name" value="Radial_spoke"/>
    <property type="match status" value="1"/>
</dbReference>
<sequence length="493" mass="56776">MYVPPTQFEHAKKIIELFKKLEKFYETMGEKIEEDIEEDEDKKKKIPNMLDFLFYFEQTGIGLPRRELVLLNLSIRELMAENPIENVRFWGKILGIPKNYYVVEADLQPEELNLRIEKMAEEEERRRQEKQAKAEEAAKAEKQAVEDMEDATQETGKTEEEAAPEGLKLVFPPLPTRIWVPPPEVPTEKLGTGTNTKVYFVCNEPGLDKWIELPPVTPQQIVIARYIVRYCTGNLETPIHTFPPFPGTEKNYLRAQIARISSTTQVSPIGFYTFGIGDEEEEVLEEMAEGGVLSENVNYDPLPIKDLIDPSMSNWCHHMPYILKQGRVEWWSPRKQEEELEEEIGEEEEEEEEKEEKEIGPPLLTPLSEDAIIDSIIPWGTSLSSRVQPDQAVALIRSNIWPGAYAFASGRRCANVYIGWGHKYMAYNYSPQSMPPVQDQYKIGPEIMEIQDPTFEQEEAFRIAHLPPPPVIPTGEEEEEGVEEEEEEEEEDE</sequence>
<evidence type="ECO:0000313" key="10">
    <source>
        <dbReference type="RefSeq" id="XP_016767956.1"/>
    </source>
</evidence>
<evidence type="ECO:0000256" key="4">
    <source>
        <dbReference type="ARBA" id="ARBA00023212"/>
    </source>
</evidence>
<proteinExistence type="predicted"/>
<accession>A0A8B7KJH2</accession>
<evidence type="ECO:0000256" key="2">
    <source>
        <dbReference type="ARBA" id="ARBA00022490"/>
    </source>
</evidence>
<feature type="region of interest" description="Disordered" evidence="6">
    <location>
        <begin position="125"/>
        <end position="166"/>
    </location>
</feature>
<dbReference type="GO" id="GO:0001534">
    <property type="term" value="C:radial spoke"/>
    <property type="evidence" value="ECO:0007669"/>
    <property type="project" value="InterPro"/>
</dbReference>
<evidence type="ECO:0000256" key="5">
    <source>
        <dbReference type="ARBA" id="ARBA00023273"/>
    </source>
</evidence>
<dbReference type="RefSeq" id="XP_016767955.1">
    <property type="nucleotide sequence ID" value="XM_016912466.2"/>
</dbReference>
<evidence type="ECO:0000256" key="6">
    <source>
        <dbReference type="SAM" id="MobiDB-lite"/>
    </source>
</evidence>
<name>A0A7M7ILL4_APIME</name>
<dbReference type="PANTHER" id="PTHR13159:SF0">
    <property type="entry name" value="RADIAL SPOKE HEAD 6 HOMOLOG A"/>
    <property type="match status" value="1"/>
</dbReference>
<feature type="compositionally biased region" description="Basic and acidic residues" evidence="6">
    <location>
        <begin position="125"/>
        <end position="145"/>
    </location>
</feature>
<dbReference type="InterPro" id="IPR006802">
    <property type="entry name" value="Radial_spoke"/>
</dbReference>
<evidence type="ECO:0000256" key="1">
    <source>
        <dbReference type="ARBA" id="ARBA00004430"/>
    </source>
</evidence>
<keyword evidence="2" id="KW-0963">Cytoplasm</keyword>
<comment type="subcellular location">
    <subcellularLocation>
        <location evidence="1">Cytoplasm</location>
        <location evidence="1">Cytoskeleton</location>
        <location evidence="1">Cilium axoneme</location>
    </subcellularLocation>
</comment>
<evidence type="ECO:0000313" key="8">
    <source>
        <dbReference type="Proteomes" id="UP000005203"/>
    </source>
</evidence>
<dbReference type="AlphaFoldDB" id="A0A7M7ILL4"/>
<dbReference type="EnsemblMetazoa" id="XM_016912466">
    <property type="protein sequence ID" value="XP_016767955"/>
    <property type="gene ID" value="LOC551802"/>
</dbReference>
<keyword evidence="5" id="KW-0966">Cell projection</keyword>
<reference evidence="7" key="1">
    <citation type="submission" date="2021-01" db="UniProtKB">
        <authorList>
            <consortium name="EnsemblMetazoa"/>
        </authorList>
    </citation>
    <scope>IDENTIFICATION</scope>
    <source>
        <strain evidence="7">DH4</strain>
    </source>
</reference>
<dbReference type="RefSeq" id="XP_016767956.1">
    <property type="nucleotide sequence ID" value="XM_016912467.2"/>
</dbReference>
<keyword evidence="4" id="KW-0206">Cytoskeleton</keyword>
<dbReference type="GO" id="GO:0035082">
    <property type="term" value="P:axoneme assembly"/>
    <property type="evidence" value="ECO:0007669"/>
    <property type="project" value="TreeGrafter"/>
</dbReference>
<accession>A0A7M7ILL4</accession>
<keyword evidence="3" id="KW-0969">Cilium</keyword>
<dbReference type="OrthoDB" id="272202at2759"/>
<dbReference type="EnsemblMetazoa" id="XM_016912467">
    <property type="protein sequence ID" value="XP_016767956"/>
    <property type="gene ID" value="LOC551802"/>
</dbReference>
<dbReference type="GO" id="GO:0060294">
    <property type="term" value="P:cilium movement involved in cell motility"/>
    <property type="evidence" value="ECO:0007669"/>
    <property type="project" value="InterPro"/>
</dbReference>